<dbReference type="EMBL" id="VOMC01000007">
    <property type="protein sequence ID" value="NVI03804.1"/>
    <property type="molecule type" value="Genomic_DNA"/>
</dbReference>
<reference evidence="1 2" key="1">
    <citation type="submission" date="2019-08" db="EMBL/GenBank/DDBJ databases">
        <title>Paraburkholderia simonii sp. nov. and P. youngii sp. nov. Brazilian and Mexican Mimosa-associated rhizobia.</title>
        <authorList>
            <person name="Mavima L."/>
            <person name="Beukes C.W."/>
            <person name="Palmer M."/>
            <person name="De Meyer S.E."/>
            <person name="James E.K."/>
            <person name="Maluk M."/>
            <person name="Avontuur J.R."/>
            <person name="Chan W.Y."/>
            <person name="Venter S.N."/>
            <person name="Steenkamp E.T."/>
        </authorList>
    </citation>
    <scope>NUCLEOTIDE SEQUENCE [LARGE SCALE GENOMIC DNA]</scope>
    <source>
        <strain evidence="1 2">JPY454</strain>
    </source>
</reference>
<organism evidence="1 2">
    <name type="scientific">Paraburkholderia youngii</name>
    <dbReference type="NCBI Taxonomy" id="2782701"/>
    <lineage>
        <taxon>Bacteria</taxon>
        <taxon>Pseudomonadati</taxon>
        <taxon>Pseudomonadota</taxon>
        <taxon>Betaproteobacteria</taxon>
        <taxon>Burkholderiales</taxon>
        <taxon>Burkholderiaceae</taxon>
        <taxon>Paraburkholderia</taxon>
    </lineage>
</organism>
<gene>
    <name evidence="1" type="ORF">FSB64_08405</name>
</gene>
<protein>
    <submittedName>
        <fullName evidence="1">Uncharacterized protein</fullName>
    </submittedName>
</protein>
<accession>A0ABX2NHE6</accession>
<comment type="caution">
    <text evidence="1">The sequence shown here is derived from an EMBL/GenBank/DDBJ whole genome shotgun (WGS) entry which is preliminary data.</text>
</comment>
<sequence length="80" mass="9099">MCEHPARFFWGASQRDFNDYVVRRYVIDTSPLEQFEAEAFARMRIPPGEIGRPTSGIFSPAGFPIKARKEIAGALFNLIH</sequence>
<dbReference type="Proteomes" id="UP000821598">
    <property type="component" value="Unassembled WGS sequence"/>
</dbReference>
<proteinExistence type="predicted"/>
<evidence type="ECO:0000313" key="1">
    <source>
        <dbReference type="EMBL" id="NVI03804.1"/>
    </source>
</evidence>
<dbReference type="RefSeq" id="WP_176366298.1">
    <property type="nucleotide sequence ID" value="NZ_JBNDJL010000002.1"/>
</dbReference>
<name>A0ABX2NHE6_9BURK</name>
<evidence type="ECO:0000313" key="2">
    <source>
        <dbReference type="Proteomes" id="UP000821598"/>
    </source>
</evidence>
<keyword evidence="2" id="KW-1185">Reference proteome</keyword>